<proteinExistence type="predicted"/>
<dbReference type="CDD" id="cd00865">
    <property type="entry name" value="PEBP_bact_arch"/>
    <property type="match status" value="1"/>
</dbReference>
<dbReference type="InterPro" id="IPR036610">
    <property type="entry name" value="PEBP-like_sf"/>
</dbReference>
<dbReference type="NCBIfam" id="TIGR00481">
    <property type="entry name" value="YbhB/YbcL family Raf kinase inhibitor-like protein"/>
    <property type="match status" value="1"/>
</dbReference>
<dbReference type="GO" id="GO:0004860">
    <property type="term" value="F:protein kinase inhibitor activity"/>
    <property type="evidence" value="ECO:0007669"/>
    <property type="project" value="UniProtKB-KW"/>
</dbReference>
<keyword evidence="2" id="KW-1185">Reference proteome</keyword>
<dbReference type="InterPro" id="IPR005247">
    <property type="entry name" value="YbhB_YbcL/LppC-like"/>
</dbReference>
<dbReference type="Pfam" id="PF01161">
    <property type="entry name" value="PBP"/>
    <property type="match status" value="1"/>
</dbReference>
<dbReference type="SUPFAM" id="SSF49777">
    <property type="entry name" value="PEBP-like"/>
    <property type="match status" value="1"/>
</dbReference>
<reference evidence="1 2" key="1">
    <citation type="submission" date="2024-02" db="EMBL/GenBank/DDBJ databases">
        <title>Expansion and revision of Xanthobacter and proposal of Roseixanthobacter gen. nov.</title>
        <authorList>
            <person name="Soltysiak M.P.M."/>
            <person name="Jalihal A."/>
            <person name="Ory A."/>
            <person name="Chrisophersen C."/>
            <person name="Lee A.D."/>
            <person name="Boulton J."/>
            <person name="Springer M."/>
        </authorList>
    </citation>
    <scope>NUCLEOTIDE SEQUENCE [LARGE SCALE GENOMIC DNA]</scope>
    <source>
        <strain evidence="1 2">23A</strain>
    </source>
</reference>
<keyword evidence="1" id="KW-0649">Protein kinase inhibitor</keyword>
<dbReference type="PANTHER" id="PTHR30289">
    <property type="entry name" value="UNCHARACTERIZED PROTEIN YBCL-RELATED"/>
    <property type="match status" value="1"/>
</dbReference>
<evidence type="ECO:0000313" key="1">
    <source>
        <dbReference type="EMBL" id="MFG1374922.1"/>
    </source>
</evidence>
<name>A0ABW7A1K6_9HYPH</name>
<dbReference type="EMBL" id="JBAFVH010000018">
    <property type="protein sequence ID" value="MFG1374922.1"/>
    <property type="molecule type" value="Genomic_DNA"/>
</dbReference>
<gene>
    <name evidence="1" type="ORF">V5F32_22310</name>
</gene>
<organism evidence="1 2">
    <name type="scientific">Xanthobacter oligotrophicus</name>
    <dbReference type="NCBI Taxonomy" id="2607286"/>
    <lineage>
        <taxon>Bacteria</taxon>
        <taxon>Pseudomonadati</taxon>
        <taxon>Pseudomonadota</taxon>
        <taxon>Alphaproteobacteria</taxon>
        <taxon>Hyphomicrobiales</taxon>
        <taxon>Xanthobacteraceae</taxon>
        <taxon>Xanthobacter</taxon>
    </lineage>
</organism>
<comment type="caution">
    <text evidence="1">The sequence shown here is derived from an EMBL/GenBank/DDBJ whole genome shotgun (WGS) entry which is preliminary data.</text>
</comment>
<sequence length="152" mass="16488">MHLTSPAFIDGAPLPRSFTCDGEDISPPLAWTGAPSNTKGYVVLCEDPDAPSGTWHHWAAYDIPPQVTALGPDAAHHAEQLGFRHGINDFSRIGYGGACPPHGHKAHRYRFHALAVDVEHLPVLQGASCTEVERVARKHLLAEALVVGLYER</sequence>
<dbReference type="Proteomes" id="UP001604002">
    <property type="component" value="Unassembled WGS sequence"/>
</dbReference>
<evidence type="ECO:0000313" key="2">
    <source>
        <dbReference type="Proteomes" id="UP001604002"/>
    </source>
</evidence>
<protein>
    <submittedName>
        <fullName evidence="1">YbhB/YbcL family Raf kinase inhibitor-like protein</fullName>
    </submittedName>
</protein>
<dbReference type="InterPro" id="IPR008914">
    <property type="entry name" value="PEBP"/>
</dbReference>
<dbReference type="PANTHER" id="PTHR30289:SF1">
    <property type="entry name" value="PEBP (PHOSPHATIDYLETHANOLAMINE-BINDING PROTEIN) FAMILY PROTEIN"/>
    <property type="match status" value="1"/>
</dbReference>
<accession>A0ABW7A1K6</accession>
<dbReference type="Gene3D" id="3.90.280.10">
    <property type="entry name" value="PEBP-like"/>
    <property type="match status" value="1"/>
</dbReference>
<dbReference type="RefSeq" id="WP_393994485.1">
    <property type="nucleotide sequence ID" value="NZ_JBAFVH010000018.1"/>
</dbReference>